<dbReference type="EMBL" id="FOZC01000010">
    <property type="protein sequence ID" value="SFR81217.1"/>
    <property type="molecule type" value="Genomic_DNA"/>
</dbReference>
<evidence type="ECO:0000256" key="9">
    <source>
        <dbReference type="ARBA" id="ARBA00038592"/>
    </source>
</evidence>
<reference evidence="11 12" key="1">
    <citation type="submission" date="2016-10" db="EMBL/GenBank/DDBJ databases">
        <authorList>
            <person name="de Groot N.N."/>
        </authorList>
    </citation>
    <scope>NUCLEOTIDE SEQUENCE [LARGE SCALE GENOMIC DNA]</scope>
    <source>
        <strain evidence="11 12">F</strain>
    </source>
</reference>
<dbReference type="InterPro" id="IPR042206">
    <property type="entry name" value="CRISPR-assoc_Cas1_C"/>
</dbReference>
<accession>A0A1I6JQJ7</accession>
<dbReference type="Gene3D" id="1.20.120.920">
    <property type="entry name" value="CRISPR-associated endonuclease Cas1, C-terminal domain"/>
    <property type="match status" value="1"/>
</dbReference>
<dbReference type="PANTHER" id="PTHR34353:SF2">
    <property type="entry name" value="CRISPR-ASSOCIATED ENDONUCLEASE CAS1 1"/>
    <property type="match status" value="1"/>
</dbReference>
<evidence type="ECO:0000313" key="12">
    <source>
        <dbReference type="Proteomes" id="UP000214760"/>
    </source>
</evidence>
<keyword evidence="6 10" id="KW-0051">Antiviral defense</keyword>
<protein>
    <recommendedName>
        <fullName evidence="10">CRISPR-associated endonuclease Cas1</fullName>
        <ecNumber evidence="10">3.1.-.-</ecNumber>
    </recommendedName>
</protein>
<dbReference type="PANTHER" id="PTHR34353">
    <property type="entry name" value="CRISPR-ASSOCIATED ENDONUCLEASE CAS1 1"/>
    <property type="match status" value="1"/>
</dbReference>
<dbReference type="AlphaFoldDB" id="A0A1I6JQJ7"/>
<feature type="binding site" evidence="10">
    <location>
        <position position="239"/>
    </location>
    <ligand>
        <name>Mn(2+)</name>
        <dbReference type="ChEBI" id="CHEBI:29035"/>
    </ligand>
</feature>
<dbReference type="GO" id="GO:0046872">
    <property type="term" value="F:metal ion binding"/>
    <property type="evidence" value="ECO:0007669"/>
    <property type="project" value="UniProtKB-UniRule"/>
</dbReference>
<evidence type="ECO:0000313" key="11">
    <source>
        <dbReference type="EMBL" id="SFR81217.1"/>
    </source>
</evidence>
<gene>
    <name evidence="10" type="primary">cas1</name>
    <name evidence="11" type="ORF">SAMN02910262_01793</name>
</gene>
<keyword evidence="3 10" id="KW-0255">Endonuclease</keyword>
<evidence type="ECO:0000256" key="5">
    <source>
        <dbReference type="ARBA" id="ARBA00022842"/>
    </source>
</evidence>
<keyword evidence="7 10" id="KW-0238">DNA-binding</keyword>
<comment type="cofactor">
    <cofactor evidence="10">
        <name>Mg(2+)</name>
        <dbReference type="ChEBI" id="CHEBI:18420"/>
    </cofactor>
    <cofactor evidence="10">
        <name>Mn(2+)</name>
        <dbReference type="ChEBI" id="CHEBI:29035"/>
    </cofactor>
</comment>
<keyword evidence="4 10" id="KW-0378">Hydrolase</keyword>
<dbReference type="GO" id="GO:0043571">
    <property type="term" value="P:maintenance of CRISPR repeat elements"/>
    <property type="evidence" value="ECO:0007669"/>
    <property type="project" value="UniProtKB-UniRule"/>
</dbReference>
<dbReference type="HAMAP" id="MF_01470">
    <property type="entry name" value="Cas1"/>
    <property type="match status" value="1"/>
</dbReference>
<dbReference type="Pfam" id="PF01867">
    <property type="entry name" value="Cas_Cas1"/>
    <property type="match status" value="1"/>
</dbReference>
<keyword evidence="1 10" id="KW-0540">Nuclease</keyword>
<name>A0A1I6JQJ7_9FIRM</name>
<evidence type="ECO:0000256" key="1">
    <source>
        <dbReference type="ARBA" id="ARBA00022722"/>
    </source>
</evidence>
<dbReference type="EC" id="3.1.-.-" evidence="10"/>
<dbReference type="RefSeq" id="WP_031473336.1">
    <property type="nucleotide sequence ID" value="NZ_FOZC01000010.1"/>
</dbReference>
<comment type="similarity">
    <text evidence="10">Belongs to the CRISPR-associated endonuclease Cas1 family.</text>
</comment>
<comment type="function">
    <text evidence="10">CRISPR (clustered regularly interspaced short palindromic repeat), is an adaptive immune system that provides protection against mobile genetic elements (viruses, transposable elements and conjugative plasmids). CRISPR clusters contain spacers, sequences complementary to antecedent mobile elements, and target invading nucleic acids. CRISPR clusters are transcribed and processed into CRISPR RNA (crRNA). Acts as a dsDNA endonuclease. Involved in the integration of spacer DNA into the CRISPR cassette.</text>
</comment>
<keyword evidence="2 10" id="KW-0479">Metal-binding</keyword>
<evidence type="ECO:0000256" key="10">
    <source>
        <dbReference type="HAMAP-Rule" id="MF_01470"/>
    </source>
</evidence>
<dbReference type="GO" id="GO:0003677">
    <property type="term" value="F:DNA binding"/>
    <property type="evidence" value="ECO:0007669"/>
    <property type="project" value="UniProtKB-KW"/>
</dbReference>
<dbReference type="GO" id="GO:0004519">
    <property type="term" value="F:endonuclease activity"/>
    <property type="evidence" value="ECO:0007669"/>
    <property type="project" value="UniProtKB-UniRule"/>
</dbReference>
<evidence type="ECO:0000256" key="7">
    <source>
        <dbReference type="ARBA" id="ARBA00023125"/>
    </source>
</evidence>
<evidence type="ECO:0000256" key="6">
    <source>
        <dbReference type="ARBA" id="ARBA00023118"/>
    </source>
</evidence>
<dbReference type="GO" id="GO:0051607">
    <property type="term" value="P:defense response to virus"/>
    <property type="evidence" value="ECO:0007669"/>
    <property type="project" value="UniProtKB-UniRule"/>
</dbReference>
<keyword evidence="8 10" id="KW-0464">Manganese</keyword>
<dbReference type="Proteomes" id="UP000214760">
    <property type="component" value="Unassembled WGS sequence"/>
</dbReference>
<dbReference type="CDD" id="cd09634">
    <property type="entry name" value="Cas1_I-II-III"/>
    <property type="match status" value="1"/>
</dbReference>
<evidence type="ECO:0000256" key="2">
    <source>
        <dbReference type="ARBA" id="ARBA00022723"/>
    </source>
</evidence>
<dbReference type="Gene3D" id="3.100.10.20">
    <property type="entry name" value="CRISPR-associated endonuclease Cas1, N-terminal domain"/>
    <property type="match status" value="1"/>
</dbReference>
<feature type="binding site" evidence="10">
    <location>
        <position position="159"/>
    </location>
    <ligand>
        <name>Mn(2+)</name>
        <dbReference type="ChEBI" id="CHEBI:29035"/>
    </ligand>
</feature>
<evidence type="ECO:0000256" key="4">
    <source>
        <dbReference type="ARBA" id="ARBA00022801"/>
    </source>
</evidence>
<dbReference type="InterPro" id="IPR042211">
    <property type="entry name" value="CRISPR-assoc_Cas1_N"/>
</dbReference>
<evidence type="ECO:0000256" key="8">
    <source>
        <dbReference type="ARBA" id="ARBA00023211"/>
    </source>
</evidence>
<organism evidence="11 12">
    <name type="scientific">[Clostridium] aminophilum</name>
    <dbReference type="NCBI Taxonomy" id="1526"/>
    <lineage>
        <taxon>Bacteria</taxon>
        <taxon>Bacillati</taxon>
        <taxon>Bacillota</taxon>
        <taxon>Clostridia</taxon>
        <taxon>Lachnospirales</taxon>
        <taxon>Lachnospiraceae</taxon>
    </lineage>
</organism>
<sequence>MNLYVCDQGAHISLKENRLIVKKADHSQRELPISMIDMVELFGGVQMTTQASTRCLKEHIPVVFYSYKGYCAGKLTGPGFIDPKKVWNQYRFLDRQEDRLEIDKKIVKAKINNQLIILRRYTRKRAETGGEYGSWNEKMKIMIRRIERATKIEELMGIEGIAAKTYFETLGSFPDEKYRFSRRSRRPPKDPVNAALGMGYTILMNEVLGKISGAGLLPEVGVFHASGYHRPALACDLMEEWRPIIVDSTVMSMFTGHEFTDDDFQKVGEAVYLSHTGVCKLIRKLQMKMDSSCQYLDVSKQKIVFAQAVAHQIYTYGKMLELEAPELYKPIMLR</sequence>
<evidence type="ECO:0000256" key="3">
    <source>
        <dbReference type="ARBA" id="ARBA00022759"/>
    </source>
</evidence>
<dbReference type="GO" id="GO:0016787">
    <property type="term" value="F:hydrolase activity"/>
    <property type="evidence" value="ECO:0007669"/>
    <property type="project" value="UniProtKB-KW"/>
</dbReference>
<keyword evidence="5 10" id="KW-0460">Magnesium</keyword>
<feature type="binding site" evidence="10">
    <location>
        <position position="224"/>
    </location>
    <ligand>
        <name>Mn(2+)</name>
        <dbReference type="ChEBI" id="CHEBI:29035"/>
    </ligand>
</feature>
<proteinExistence type="inferred from homology"/>
<dbReference type="NCBIfam" id="TIGR00287">
    <property type="entry name" value="cas1"/>
    <property type="match status" value="1"/>
</dbReference>
<dbReference type="InterPro" id="IPR050646">
    <property type="entry name" value="Cas1"/>
</dbReference>
<dbReference type="InterPro" id="IPR002729">
    <property type="entry name" value="CRISPR-assoc_Cas1"/>
</dbReference>
<comment type="subunit">
    <text evidence="9 10">Homodimer, forms a heterotetramer with a Cas2 homodimer.</text>
</comment>